<evidence type="ECO:0000313" key="1">
    <source>
        <dbReference type="EMBL" id="CAG7832251.1"/>
    </source>
</evidence>
<name>A0A8J2M2N2_9HEXA</name>
<gene>
    <name evidence="1" type="ORF">AFUS01_LOCUS41940</name>
</gene>
<feature type="non-terminal residue" evidence="1">
    <location>
        <position position="1"/>
    </location>
</feature>
<sequence>MNLNVFAGRPLLNVFTVISEDKIIRGMVSTDGSHWTEQRR</sequence>
<protein>
    <submittedName>
        <fullName evidence="1">Uncharacterized protein</fullName>
    </submittedName>
</protein>
<proteinExistence type="predicted"/>
<evidence type="ECO:0000313" key="2">
    <source>
        <dbReference type="Proteomes" id="UP000708208"/>
    </source>
</evidence>
<dbReference type="AlphaFoldDB" id="A0A8J2M2N2"/>
<reference evidence="1" key="1">
    <citation type="submission" date="2021-06" db="EMBL/GenBank/DDBJ databases">
        <authorList>
            <person name="Hodson N. C."/>
            <person name="Mongue J. A."/>
            <person name="Jaron S. K."/>
        </authorList>
    </citation>
    <scope>NUCLEOTIDE SEQUENCE</scope>
</reference>
<keyword evidence="2" id="KW-1185">Reference proteome</keyword>
<dbReference type="EMBL" id="CAJVCH010564105">
    <property type="protein sequence ID" value="CAG7832251.1"/>
    <property type="molecule type" value="Genomic_DNA"/>
</dbReference>
<comment type="caution">
    <text evidence="1">The sequence shown here is derived from an EMBL/GenBank/DDBJ whole genome shotgun (WGS) entry which is preliminary data.</text>
</comment>
<dbReference type="Proteomes" id="UP000708208">
    <property type="component" value="Unassembled WGS sequence"/>
</dbReference>
<accession>A0A8J2M2N2</accession>
<dbReference type="OrthoDB" id="1055148at2759"/>
<organism evidence="1 2">
    <name type="scientific">Allacma fusca</name>
    <dbReference type="NCBI Taxonomy" id="39272"/>
    <lineage>
        <taxon>Eukaryota</taxon>
        <taxon>Metazoa</taxon>
        <taxon>Ecdysozoa</taxon>
        <taxon>Arthropoda</taxon>
        <taxon>Hexapoda</taxon>
        <taxon>Collembola</taxon>
        <taxon>Symphypleona</taxon>
        <taxon>Sminthuridae</taxon>
        <taxon>Allacma</taxon>
    </lineage>
</organism>